<dbReference type="EnsemblProtists" id="PYU1_T000571">
    <property type="protein sequence ID" value="PYU1_T000571"/>
    <property type="gene ID" value="PYU1_G000571"/>
</dbReference>
<feature type="region of interest" description="Disordered" evidence="9">
    <location>
        <begin position="1"/>
        <end position="32"/>
    </location>
</feature>
<evidence type="ECO:0000256" key="3">
    <source>
        <dbReference type="ARBA" id="ARBA00022771"/>
    </source>
</evidence>
<dbReference type="Proteomes" id="UP000019132">
    <property type="component" value="Unassembled WGS sequence"/>
</dbReference>
<evidence type="ECO:0000256" key="8">
    <source>
        <dbReference type="PROSITE-ProRule" id="PRU00027"/>
    </source>
</evidence>
<dbReference type="GO" id="GO:0005634">
    <property type="term" value="C:nucleus"/>
    <property type="evidence" value="ECO:0007669"/>
    <property type="project" value="UniProtKB-SubCell"/>
</dbReference>
<accession>K3W6I0</accession>
<proteinExistence type="predicted"/>
<keyword evidence="7" id="KW-0539">Nucleus</keyword>
<evidence type="ECO:0000256" key="9">
    <source>
        <dbReference type="SAM" id="MobiDB-lite"/>
    </source>
</evidence>
<protein>
    <recommendedName>
        <fullName evidence="10">BED-type domain-containing protein</fullName>
    </recommendedName>
</protein>
<dbReference type="EMBL" id="GL376636">
    <property type="status" value="NOT_ANNOTATED_CDS"/>
    <property type="molecule type" value="Genomic_DNA"/>
</dbReference>
<organism evidence="11 12">
    <name type="scientific">Globisporangium ultimum (strain ATCC 200006 / CBS 805.95 / DAOM BR144)</name>
    <name type="common">Pythium ultimum</name>
    <dbReference type="NCBI Taxonomy" id="431595"/>
    <lineage>
        <taxon>Eukaryota</taxon>
        <taxon>Sar</taxon>
        <taxon>Stramenopiles</taxon>
        <taxon>Oomycota</taxon>
        <taxon>Peronosporomycetes</taxon>
        <taxon>Pythiales</taxon>
        <taxon>Pythiaceae</taxon>
        <taxon>Globisporangium</taxon>
    </lineage>
</organism>
<keyword evidence="4" id="KW-0862">Zinc</keyword>
<dbReference type="GO" id="GO:0008270">
    <property type="term" value="F:zinc ion binding"/>
    <property type="evidence" value="ECO:0007669"/>
    <property type="project" value="UniProtKB-KW"/>
</dbReference>
<feature type="region of interest" description="Disordered" evidence="9">
    <location>
        <begin position="98"/>
        <end position="165"/>
    </location>
</feature>
<keyword evidence="3 8" id="KW-0863">Zinc-finger</keyword>
<dbReference type="InParanoid" id="K3W6I0"/>
<feature type="compositionally biased region" description="Low complexity" evidence="9">
    <location>
        <begin position="783"/>
        <end position="811"/>
    </location>
</feature>
<comment type="subcellular location">
    <subcellularLocation>
        <location evidence="1">Nucleus</location>
    </subcellularLocation>
</comment>
<evidence type="ECO:0000256" key="5">
    <source>
        <dbReference type="ARBA" id="ARBA00023015"/>
    </source>
</evidence>
<dbReference type="VEuPathDB" id="FungiDB:PYU1_G000571"/>
<dbReference type="InterPro" id="IPR052035">
    <property type="entry name" value="ZnF_BED_domain_contain"/>
</dbReference>
<feature type="compositionally biased region" description="Polar residues" evidence="9">
    <location>
        <begin position="729"/>
        <end position="745"/>
    </location>
</feature>
<dbReference type="HOGENOM" id="CLU_015482_0_0_1"/>
<keyword evidence="2" id="KW-0479">Metal-binding</keyword>
<dbReference type="AlphaFoldDB" id="K3W6I0"/>
<sequence>MSTTPSDATYDPSKKPPASSAPSSSQQRSGRRPSAVWEFFAAIRTEHNTVHAQCRFCARQCAGVASRMAQHILTKCTNAPRAAVDALGGDAAIAATAAGKKRKSTGAAVGGESGDKTQSSRATMAKKKKSVSPVLTPTAPLASDELPSIPAATTSTNSTAGTNGTIGSGEPAVAMAQQKLVLACVLNDVPLSFVEDAALMDAFEALAPGFPRLSTDRAETEVLSQVHRDVIAQIDAALREKQQFAVLHRRIPRPLHDPQGASTLVDVWTGVEDRREPPILLTEVSTDAAASEPRCHSLLLQEAETILSAQLARVAPTAVLSVCIESARLYSQLRQLQAEMSSATEETNAAAEPRLRAVMLSTCMLHETMRLQRKLLQSAPAVMALLQEATMLLYALAHHPKNMSACVHEALRDVMASTETSRWDLHFRVVHRLLSIEADARACFQELATTAAQSKAATPVSPAMLPLPRASFWDELRDLHALLAPFSWAFALSESESTTSAQYLLLWLWLLSVVSSTTSTSGNPLLSEDQKEAFVAHIVRVIEAHISDHQLASLLLDPRVHGAGLSALGKRKAKALVVHVAERVFAHDQFHVVGTSTRASLLAHLGHFTEKTAQFGDTIAWEMSAGNAPQVFWNDYVDDARELAKVARAVLAFIPQTQSARAYFQQQQRATEAGDSHSQEEPLCVRQIKQFYRKQQQPQYKTTDDVMKAYASLLLPIGGPDGSKRHDQPSSGSSHTTLHADDQSSASHLPVAMAQHMQVLLSVHDDDVHDNEAVSQENEESQGEQQQQQEASQPASISSESAAASAMSSGSKDPTAPGDSDAVAPELSTSASAPAPAPEAEAASGSRAGHATGLAIDESWFAFRSEKERGAIEAAIARFFFSGAATLAVV</sequence>
<keyword evidence="6" id="KW-0804">Transcription</keyword>
<feature type="compositionally biased region" description="Low complexity" evidence="9">
    <location>
        <begin position="16"/>
        <end position="32"/>
    </location>
</feature>
<reference evidence="12" key="2">
    <citation type="submission" date="2010-04" db="EMBL/GenBank/DDBJ databases">
        <authorList>
            <person name="Buell R."/>
            <person name="Hamilton J."/>
            <person name="Hostetler J."/>
        </authorList>
    </citation>
    <scope>NUCLEOTIDE SEQUENCE [LARGE SCALE GENOMIC DNA]</scope>
    <source>
        <strain evidence="12">DAOM:BR144</strain>
    </source>
</reference>
<dbReference type="OMA" id="MEFWGDY"/>
<evidence type="ECO:0000256" key="2">
    <source>
        <dbReference type="ARBA" id="ARBA00022723"/>
    </source>
</evidence>
<dbReference type="PROSITE" id="PS50808">
    <property type="entry name" value="ZF_BED"/>
    <property type="match status" value="1"/>
</dbReference>
<keyword evidence="5" id="KW-0805">Transcription regulation</keyword>
<dbReference type="GO" id="GO:0003677">
    <property type="term" value="F:DNA binding"/>
    <property type="evidence" value="ECO:0007669"/>
    <property type="project" value="InterPro"/>
</dbReference>
<evidence type="ECO:0000256" key="4">
    <source>
        <dbReference type="ARBA" id="ARBA00022833"/>
    </source>
</evidence>
<keyword evidence="12" id="KW-1185">Reference proteome</keyword>
<dbReference type="PANTHER" id="PTHR46481:SF10">
    <property type="entry name" value="ZINC FINGER BED DOMAIN-CONTAINING PROTEIN 39"/>
    <property type="match status" value="1"/>
</dbReference>
<dbReference type="PANTHER" id="PTHR46481">
    <property type="entry name" value="ZINC FINGER BED DOMAIN-CONTAINING PROTEIN 4"/>
    <property type="match status" value="1"/>
</dbReference>
<evidence type="ECO:0000256" key="6">
    <source>
        <dbReference type="ARBA" id="ARBA00023163"/>
    </source>
</evidence>
<evidence type="ECO:0000256" key="7">
    <source>
        <dbReference type="ARBA" id="ARBA00023242"/>
    </source>
</evidence>
<evidence type="ECO:0000313" key="12">
    <source>
        <dbReference type="Proteomes" id="UP000019132"/>
    </source>
</evidence>
<feature type="region of interest" description="Disordered" evidence="9">
    <location>
        <begin position="772"/>
        <end position="849"/>
    </location>
</feature>
<reference evidence="11" key="3">
    <citation type="submission" date="2015-02" db="UniProtKB">
        <authorList>
            <consortium name="EnsemblProtists"/>
        </authorList>
    </citation>
    <scope>IDENTIFICATION</scope>
    <source>
        <strain evidence="11">DAOM BR144</strain>
    </source>
</reference>
<dbReference type="InterPro" id="IPR003656">
    <property type="entry name" value="Znf_BED"/>
</dbReference>
<feature type="compositionally biased region" description="Low complexity" evidence="9">
    <location>
        <begin position="824"/>
        <end position="844"/>
    </location>
</feature>
<evidence type="ECO:0000313" key="11">
    <source>
        <dbReference type="EnsemblProtists" id="PYU1_T000571"/>
    </source>
</evidence>
<feature type="compositionally biased region" description="Low complexity" evidence="9">
    <location>
        <begin position="147"/>
        <end position="165"/>
    </location>
</feature>
<dbReference type="eggNOG" id="ENOG502S6JI">
    <property type="taxonomic scope" value="Eukaryota"/>
</dbReference>
<evidence type="ECO:0000259" key="10">
    <source>
        <dbReference type="PROSITE" id="PS50808"/>
    </source>
</evidence>
<feature type="region of interest" description="Disordered" evidence="9">
    <location>
        <begin position="717"/>
        <end position="745"/>
    </location>
</feature>
<name>K3W6I0_GLOUD</name>
<evidence type="ECO:0000256" key="1">
    <source>
        <dbReference type="ARBA" id="ARBA00004123"/>
    </source>
</evidence>
<reference evidence="12" key="1">
    <citation type="journal article" date="2010" name="Genome Biol.">
        <title>Genome sequence of the necrotrophic plant pathogen Pythium ultimum reveals original pathogenicity mechanisms and effector repertoire.</title>
        <authorList>
            <person name="Levesque C.A."/>
            <person name="Brouwer H."/>
            <person name="Cano L."/>
            <person name="Hamilton J.P."/>
            <person name="Holt C."/>
            <person name="Huitema E."/>
            <person name="Raffaele S."/>
            <person name="Robideau G.P."/>
            <person name="Thines M."/>
            <person name="Win J."/>
            <person name="Zerillo M.M."/>
            <person name="Beakes G.W."/>
            <person name="Boore J.L."/>
            <person name="Busam D."/>
            <person name="Dumas B."/>
            <person name="Ferriera S."/>
            <person name="Fuerstenberg S.I."/>
            <person name="Gachon C.M."/>
            <person name="Gaulin E."/>
            <person name="Govers F."/>
            <person name="Grenville-Briggs L."/>
            <person name="Horner N."/>
            <person name="Hostetler J."/>
            <person name="Jiang R.H."/>
            <person name="Johnson J."/>
            <person name="Krajaejun T."/>
            <person name="Lin H."/>
            <person name="Meijer H.J."/>
            <person name="Moore B."/>
            <person name="Morris P."/>
            <person name="Phuntmart V."/>
            <person name="Puiu D."/>
            <person name="Shetty J."/>
            <person name="Stajich J.E."/>
            <person name="Tripathy S."/>
            <person name="Wawra S."/>
            <person name="van West P."/>
            <person name="Whitty B.R."/>
            <person name="Coutinho P.M."/>
            <person name="Henrissat B."/>
            <person name="Martin F."/>
            <person name="Thomas P.D."/>
            <person name="Tyler B.M."/>
            <person name="De Vries R.P."/>
            <person name="Kamoun S."/>
            <person name="Yandell M."/>
            <person name="Tisserat N."/>
            <person name="Buell C.R."/>
        </authorList>
    </citation>
    <scope>NUCLEOTIDE SEQUENCE</scope>
    <source>
        <strain evidence="12">DAOM:BR144</strain>
    </source>
</reference>
<feature type="domain" description="BED-type" evidence="10">
    <location>
        <begin position="31"/>
        <end position="83"/>
    </location>
</feature>